<organism evidence="1">
    <name type="scientific">uncultured bacterium AZ_40</name>
    <dbReference type="NCBI Taxonomy" id="1630016"/>
    <lineage>
        <taxon>Bacteria</taxon>
        <taxon>environmental samples</taxon>
    </lineage>
</organism>
<protein>
    <submittedName>
        <fullName evidence="1">Uncharacterized protein</fullName>
    </submittedName>
</protein>
<accession>A0A0E3JNP6</accession>
<reference evidence="1" key="1">
    <citation type="journal article" date="2015" name="Proc. Natl. Acad. Sci. U.S.A.">
        <title>Multiplexed metagenome mining using short DNA sequence tags facilitates targeted discovery of epoxyketone proteasome inhibitors.</title>
        <authorList>
            <person name="Owen J.G."/>
            <person name="Charlop-Powers Z."/>
            <person name="Smith A.G."/>
            <person name="Ternei M.A."/>
            <person name="Calle P.Y."/>
            <person name="Reddy B.V."/>
            <person name="Montiel D."/>
            <person name="Brady S.F."/>
        </authorList>
    </citation>
    <scope>NUCLEOTIDE SEQUENCE</scope>
</reference>
<name>A0A0E3JNP6_9BACT</name>
<sequence length="38" mass="4184">MSKVLGVCQTMGHPNRPPLVLFLPTQVPGKRFDGFVES</sequence>
<evidence type="ECO:0000313" key="1">
    <source>
        <dbReference type="EMBL" id="AKA59470.1"/>
    </source>
</evidence>
<dbReference type="AlphaFoldDB" id="A0A0E3JNP6"/>
<proteinExistence type="predicted"/>
<dbReference type="EMBL" id="KP830095">
    <property type="protein sequence ID" value="AKA59470.1"/>
    <property type="molecule type" value="Genomic_DNA"/>
</dbReference>